<evidence type="ECO:0000256" key="2">
    <source>
        <dbReference type="PROSITE-ProRule" id="PRU00169"/>
    </source>
</evidence>
<dbReference type="SUPFAM" id="SSF52172">
    <property type="entry name" value="CheY-like"/>
    <property type="match status" value="1"/>
</dbReference>
<protein>
    <submittedName>
        <fullName evidence="4">Response regulator transcription factor</fullName>
    </submittedName>
</protein>
<evidence type="ECO:0000313" key="4">
    <source>
        <dbReference type="EMBL" id="MFC3148913.1"/>
    </source>
</evidence>
<dbReference type="PANTHER" id="PTHR44591">
    <property type="entry name" value="STRESS RESPONSE REGULATOR PROTEIN 1"/>
    <property type="match status" value="1"/>
</dbReference>
<dbReference type="SMART" id="SM00448">
    <property type="entry name" value="REC"/>
    <property type="match status" value="1"/>
</dbReference>
<keyword evidence="1 2" id="KW-0597">Phosphoprotein</keyword>
<dbReference type="InterPro" id="IPR011006">
    <property type="entry name" value="CheY-like_superfamily"/>
</dbReference>
<dbReference type="InterPro" id="IPR050595">
    <property type="entry name" value="Bact_response_regulator"/>
</dbReference>
<dbReference type="Gene3D" id="3.40.50.2300">
    <property type="match status" value="1"/>
</dbReference>
<reference evidence="5" key="1">
    <citation type="journal article" date="2019" name="Int. J. Syst. Evol. Microbiol.">
        <title>The Global Catalogue of Microorganisms (GCM) 10K type strain sequencing project: providing services to taxonomists for standard genome sequencing and annotation.</title>
        <authorList>
            <consortium name="The Broad Institute Genomics Platform"/>
            <consortium name="The Broad Institute Genome Sequencing Center for Infectious Disease"/>
            <person name="Wu L."/>
            <person name="Ma J."/>
        </authorList>
    </citation>
    <scope>NUCLEOTIDE SEQUENCE [LARGE SCALE GENOMIC DNA]</scope>
    <source>
        <strain evidence="5">KCTC 52168</strain>
    </source>
</reference>
<accession>A0ABV7H8T1</accession>
<dbReference type="InterPro" id="IPR001789">
    <property type="entry name" value="Sig_transdc_resp-reg_receiver"/>
</dbReference>
<evidence type="ECO:0000313" key="5">
    <source>
        <dbReference type="Proteomes" id="UP001595556"/>
    </source>
</evidence>
<evidence type="ECO:0000259" key="3">
    <source>
        <dbReference type="PROSITE" id="PS50110"/>
    </source>
</evidence>
<dbReference type="Proteomes" id="UP001595556">
    <property type="component" value="Unassembled WGS sequence"/>
</dbReference>
<name>A0ABV7H8T1_9BURK</name>
<dbReference type="PANTHER" id="PTHR44591:SF20">
    <property type="entry name" value="PROTEIN PILH"/>
    <property type="match status" value="1"/>
</dbReference>
<comment type="caution">
    <text evidence="4">The sequence shown here is derived from an EMBL/GenBank/DDBJ whole genome shotgun (WGS) entry which is preliminary data.</text>
</comment>
<keyword evidence="5" id="KW-1185">Reference proteome</keyword>
<feature type="domain" description="Response regulatory" evidence="3">
    <location>
        <begin position="5"/>
        <end position="121"/>
    </location>
</feature>
<feature type="modified residue" description="4-aspartylphosphate" evidence="2">
    <location>
        <position position="54"/>
    </location>
</feature>
<dbReference type="RefSeq" id="WP_054126191.1">
    <property type="nucleotide sequence ID" value="NZ_CP180191.1"/>
</dbReference>
<evidence type="ECO:0000256" key="1">
    <source>
        <dbReference type="ARBA" id="ARBA00022553"/>
    </source>
</evidence>
<dbReference type="EMBL" id="JBHRTI010000010">
    <property type="protein sequence ID" value="MFC3148913.1"/>
    <property type="molecule type" value="Genomic_DNA"/>
</dbReference>
<organism evidence="4 5">
    <name type="scientific">Piscinibacterium candidicorallinum</name>
    <dbReference type="NCBI Taxonomy" id="1793872"/>
    <lineage>
        <taxon>Bacteria</taxon>
        <taxon>Pseudomonadati</taxon>
        <taxon>Pseudomonadota</taxon>
        <taxon>Betaproteobacteria</taxon>
        <taxon>Burkholderiales</taxon>
        <taxon>Piscinibacterium</taxon>
    </lineage>
</organism>
<gene>
    <name evidence="4" type="ORF">ACFOEN_14900</name>
</gene>
<sequence length="125" mass="14056">MAITKIMVVDDSPTERYFLTDLLMKNGYMVVQAENGEEALSKVKIERPQLVIMDVVMPGQNGFQVTRALSKDPETEMIPVIMCTTKGQETDKVWGMRQGARDYVVKPVNPDELLGKIRALPESQL</sequence>
<proteinExistence type="predicted"/>
<dbReference type="Pfam" id="PF00072">
    <property type="entry name" value="Response_reg"/>
    <property type="match status" value="1"/>
</dbReference>
<dbReference type="PROSITE" id="PS50110">
    <property type="entry name" value="RESPONSE_REGULATORY"/>
    <property type="match status" value="1"/>
</dbReference>